<dbReference type="Pfam" id="PF13460">
    <property type="entry name" value="NAD_binding_10"/>
    <property type="match status" value="1"/>
</dbReference>
<dbReference type="InterPro" id="IPR036291">
    <property type="entry name" value="NAD(P)-bd_dom_sf"/>
</dbReference>
<dbReference type="OrthoDB" id="419598at2759"/>
<protein>
    <recommendedName>
        <fullName evidence="1">NAD(P)-binding domain-containing protein</fullName>
    </recommendedName>
</protein>
<dbReference type="AlphaFoldDB" id="A0A0M0K7K8"/>
<comment type="caution">
    <text evidence="2">The sequence shown here is derived from an EMBL/GenBank/DDBJ whole genome shotgun (WGS) entry which is preliminary data.</text>
</comment>
<dbReference type="InterPro" id="IPR050177">
    <property type="entry name" value="Lipid_A_modif_metabolic_enz"/>
</dbReference>
<dbReference type="InterPro" id="IPR016040">
    <property type="entry name" value="NAD(P)-bd_dom"/>
</dbReference>
<reference evidence="3" key="1">
    <citation type="journal article" date="2015" name="PLoS Genet.">
        <title>Genome Sequence and Transcriptome Analyses of Chrysochromulina tobin: Metabolic Tools for Enhanced Algal Fitness in the Prominent Order Prymnesiales (Haptophyceae).</title>
        <authorList>
            <person name="Hovde B.T."/>
            <person name="Deodato C.R."/>
            <person name="Hunsperger H.M."/>
            <person name="Ryken S.A."/>
            <person name="Yost W."/>
            <person name="Jha R.K."/>
            <person name="Patterson J."/>
            <person name="Monnat R.J. Jr."/>
            <person name="Barlow S.B."/>
            <person name="Starkenburg S.R."/>
            <person name="Cattolico R.A."/>
        </authorList>
    </citation>
    <scope>NUCLEOTIDE SEQUENCE</scope>
    <source>
        <strain evidence="3">CCMP291</strain>
    </source>
</reference>
<accession>A0A0M0K7K8</accession>
<dbReference type="Proteomes" id="UP000037460">
    <property type="component" value="Unassembled WGS sequence"/>
</dbReference>
<proteinExistence type="predicted"/>
<evidence type="ECO:0000259" key="1">
    <source>
        <dbReference type="Pfam" id="PF13460"/>
    </source>
</evidence>
<organism evidence="2 3">
    <name type="scientific">Chrysochromulina tobinii</name>
    <dbReference type="NCBI Taxonomy" id="1460289"/>
    <lineage>
        <taxon>Eukaryota</taxon>
        <taxon>Haptista</taxon>
        <taxon>Haptophyta</taxon>
        <taxon>Prymnesiophyceae</taxon>
        <taxon>Prymnesiales</taxon>
        <taxon>Chrysochromulinaceae</taxon>
        <taxon>Chrysochromulina</taxon>
    </lineage>
</organism>
<keyword evidence="3" id="KW-1185">Reference proteome</keyword>
<dbReference type="PANTHER" id="PTHR43245">
    <property type="entry name" value="BIFUNCTIONAL POLYMYXIN RESISTANCE PROTEIN ARNA"/>
    <property type="match status" value="1"/>
</dbReference>
<feature type="domain" description="NAD(P)-binding" evidence="1">
    <location>
        <begin position="44"/>
        <end position="201"/>
    </location>
</feature>
<name>A0A0M0K7K8_9EUKA</name>
<evidence type="ECO:0000313" key="2">
    <source>
        <dbReference type="EMBL" id="KOO34805.1"/>
    </source>
</evidence>
<dbReference type="PANTHER" id="PTHR43245:SF13">
    <property type="entry name" value="UDP-D-APIOSE_UDP-D-XYLOSE SYNTHASE 2"/>
    <property type="match status" value="1"/>
</dbReference>
<dbReference type="EMBL" id="JWZX01001084">
    <property type="protein sequence ID" value="KOO34805.1"/>
    <property type="molecule type" value="Genomic_DNA"/>
</dbReference>
<gene>
    <name evidence="2" type="ORF">Ctob_013350</name>
</gene>
<dbReference type="SUPFAM" id="SSF51735">
    <property type="entry name" value="NAD(P)-binding Rossmann-fold domains"/>
    <property type="match status" value="1"/>
</dbReference>
<dbReference type="Gene3D" id="3.40.50.720">
    <property type="entry name" value="NAD(P)-binding Rossmann-like Domain"/>
    <property type="match status" value="1"/>
</dbReference>
<sequence>MAYSLVAVALAFSPASNRAPATGRSIAVRMAGDSSVLIIQNKGGGHGEIGYHLALQLAKDKGMPVTILHEGPNKGKPPHNAYGDLDAAGVTVHWCDNLEDSAACLAALGGARFTAVVDNWSKSPEQIKPYAEAAKGWGVTNYAYVSSAGMYTPAKGEKGAIAETCAVKSSEQRQAEELIAAMGLPYSYFRPQYIYGPKQGKSYLSFFFDRLTRGRPVPVPNDGKQSVTMTHAADNAAMIAAAIGNEKAVGEAFNCATTLLITYDELVRRCAGAAGVDCEIAYYDPKGFVKPSDDFKFGFPFRDTPFFVSAEKAKTLLGFEPKHDIAKDIGWYFESNYKASGAMEKAKKLSFEDDDLVLTAKLTAAAK</sequence>
<evidence type="ECO:0000313" key="3">
    <source>
        <dbReference type="Proteomes" id="UP000037460"/>
    </source>
</evidence>